<keyword evidence="1" id="KW-0472">Membrane</keyword>
<proteinExistence type="predicted"/>
<name>A0A0N9II90_9PSEU</name>
<dbReference type="AlphaFoldDB" id="A0A0N9II90"/>
<sequence length="62" mass="6687">MAVMGAVLGTAMLIFGIVQLANKPTGGFLWLWVAFGVAIIGFNLWAAFAKRGATYIKEDDPR</sequence>
<evidence type="ECO:0000313" key="3">
    <source>
        <dbReference type="Proteomes" id="UP000063699"/>
    </source>
</evidence>
<dbReference type="KEGG" id="kphy:AOZ06_32410"/>
<dbReference type="OrthoDB" id="3633662at2"/>
<feature type="transmembrane region" description="Helical" evidence="1">
    <location>
        <begin position="30"/>
        <end position="48"/>
    </location>
</feature>
<gene>
    <name evidence="2" type="ORF">AOZ06_32410</name>
</gene>
<keyword evidence="3" id="KW-1185">Reference proteome</keyword>
<protein>
    <submittedName>
        <fullName evidence="2">Uncharacterized protein</fullName>
    </submittedName>
</protein>
<accession>A0A0N9II90</accession>
<keyword evidence="1" id="KW-1133">Transmembrane helix</keyword>
<dbReference type="Proteomes" id="UP000063699">
    <property type="component" value="Chromosome"/>
</dbReference>
<organism evidence="2 3">
    <name type="scientific">Kibdelosporangium phytohabitans</name>
    <dbReference type="NCBI Taxonomy" id="860235"/>
    <lineage>
        <taxon>Bacteria</taxon>
        <taxon>Bacillati</taxon>
        <taxon>Actinomycetota</taxon>
        <taxon>Actinomycetes</taxon>
        <taxon>Pseudonocardiales</taxon>
        <taxon>Pseudonocardiaceae</taxon>
        <taxon>Kibdelosporangium</taxon>
    </lineage>
</organism>
<evidence type="ECO:0000256" key="1">
    <source>
        <dbReference type="SAM" id="Phobius"/>
    </source>
</evidence>
<keyword evidence="1" id="KW-0812">Transmembrane</keyword>
<reference evidence="2 3" key="1">
    <citation type="submission" date="2015-07" db="EMBL/GenBank/DDBJ databases">
        <title>Genome sequencing of Kibdelosporangium phytohabitans.</title>
        <authorList>
            <person name="Qin S."/>
            <person name="Xing K."/>
        </authorList>
    </citation>
    <scope>NUCLEOTIDE SEQUENCE [LARGE SCALE GENOMIC DNA]</scope>
    <source>
        <strain evidence="2 3">KLBMP1111</strain>
    </source>
</reference>
<evidence type="ECO:0000313" key="2">
    <source>
        <dbReference type="EMBL" id="ALG15219.1"/>
    </source>
</evidence>
<dbReference type="EMBL" id="CP012752">
    <property type="protein sequence ID" value="ALG15219.1"/>
    <property type="molecule type" value="Genomic_DNA"/>
</dbReference>